<evidence type="ECO:0000313" key="3">
    <source>
        <dbReference type="Proteomes" id="UP001418222"/>
    </source>
</evidence>
<organism evidence="2 3">
    <name type="scientific">Platanthera zijinensis</name>
    <dbReference type="NCBI Taxonomy" id="2320716"/>
    <lineage>
        <taxon>Eukaryota</taxon>
        <taxon>Viridiplantae</taxon>
        <taxon>Streptophyta</taxon>
        <taxon>Embryophyta</taxon>
        <taxon>Tracheophyta</taxon>
        <taxon>Spermatophyta</taxon>
        <taxon>Magnoliopsida</taxon>
        <taxon>Liliopsida</taxon>
        <taxon>Asparagales</taxon>
        <taxon>Orchidaceae</taxon>
        <taxon>Orchidoideae</taxon>
        <taxon>Orchideae</taxon>
        <taxon>Orchidinae</taxon>
        <taxon>Platanthera</taxon>
    </lineage>
</organism>
<dbReference type="Proteomes" id="UP001418222">
    <property type="component" value="Unassembled WGS sequence"/>
</dbReference>
<dbReference type="GO" id="GO:0003723">
    <property type="term" value="F:RNA binding"/>
    <property type="evidence" value="ECO:0007669"/>
    <property type="project" value="InterPro"/>
</dbReference>
<dbReference type="InterPro" id="IPR000504">
    <property type="entry name" value="RRM_dom"/>
</dbReference>
<gene>
    <name evidence="2" type="ORF">KSP39_PZI001971</name>
</gene>
<evidence type="ECO:0000313" key="2">
    <source>
        <dbReference type="EMBL" id="KAK8953947.1"/>
    </source>
</evidence>
<dbReference type="Gene3D" id="3.30.70.330">
    <property type="match status" value="1"/>
</dbReference>
<dbReference type="EMBL" id="JBBWWQ010000002">
    <property type="protein sequence ID" value="KAK8953947.1"/>
    <property type="molecule type" value="Genomic_DNA"/>
</dbReference>
<name>A0AAP0GDV9_9ASPA</name>
<feature type="domain" description="RRM" evidence="1">
    <location>
        <begin position="175"/>
        <end position="247"/>
    </location>
</feature>
<comment type="caution">
    <text evidence="2">The sequence shown here is derived from an EMBL/GenBank/DDBJ whole genome shotgun (WGS) entry which is preliminary data.</text>
</comment>
<accession>A0AAP0GDV9</accession>
<sequence>MKVNSRASINNLEALHEERNSEASISLKKMWTKSRRTASSVVLFFALAFLATFITNTAAAAATRLLHDRAQGSMSVDAVKNGFLGRFFLMESPQANGHPLQLPAFCRRLLLHPPNQSKWVINIGSGAGMSVRKIFAMSGLNSSSAITCKNDLLTSTELEHFADVPPEMRDNYYFCLLLANLNLRTTSQVLKYVFASLPGFSHTIADVDSNGDPVGTGEVIFADEATMIAAAGNMHNKLIDGNKISVRSMTLFDVKPEFVHYGRILH</sequence>
<dbReference type="InterPro" id="IPR035979">
    <property type="entry name" value="RBD_domain_sf"/>
</dbReference>
<dbReference type="SUPFAM" id="SSF54928">
    <property type="entry name" value="RNA-binding domain, RBD"/>
    <property type="match status" value="1"/>
</dbReference>
<dbReference type="AlphaFoldDB" id="A0AAP0GDV9"/>
<evidence type="ECO:0000259" key="1">
    <source>
        <dbReference type="SMART" id="SM00360"/>
    </source>
</evidence>
<keyword evidence="3" id="KW-1185">Reference proteome</keyword>
<proteinExistence type="predicted"/>
<dbReference type="InterPro" id="IPR012677">
    <property type="entry name" value="Nucleotide-bd_a/b_plait_sf"/>
</dbReference>
<reference evidence="2 3" key="1">
    <citation type="journal article" date="2022" name="Nat. Plants">
        <title>Genomes of leafy and leafless Platanthera orchids illuminate the evolution of mycoheterotrophy.</title>
        <authorList>
            <person name="Li M.H."/>
            <person name="Liu K.W."/>
            <person name="Li Z."/>
            <person name="Lu H.C."/>
            <person name="Ye Q.L."/>
            <person name="Zhang D."/>
            <person name="Wang J.Y."/>
            <person name="Li Y.F."/>
            <person name="Zhong Z.M."/>
            <person name="Liu X."/>
            <person name="Yu X."/>
            <person name="Liu D.K."/>
            <person name="Tu X.D."/>
            <person name="Liu B."/>
            <person name="Hao Y."/>
            <person name="Liao X.Y."/>
            <person name="Jiang Y.T."/>
            <person name="Sun W.H."/>
            <person name="Chen J."/>
            <person name="Chen Y.Q."/>
            <person name="Ai Y."/>
            <person name="Zhai J.W."/>
            <person name="Wu S.S."/>
            <person name="Zhou Z."/>
            <person name="Hsiao Y.Y."/>
            <person name="Wu W.L."/>
            <person name="Chen Y.Y."/>
            <person name="Lin Y.F."/>
            <person name="Hsu J.L."/>
            <person name="Li C.Y."/>
            <person name="Wang Z.W."/>
            <person name="Zhao X."/>
            <person name="Zhong W.Y."/>
            <person name="Ma X.K."/>
            <person name="Ma L."/>
            <person name="Huang J."/>
            <person name="Chen G.Z."/>
            <person name="Huang M.Z."/>
            <person name="Huang L."/>
            <person name="Peng D.H."/>
            <person name="Luo Y.B."/>
            <person name="Zou S.Q."/>
            <person name="Chen S.P."/>
            <person name="Lan S."/>
            <person name="Tsai W.C."/>
            <person name="Van de Peer Y."/>
            <person name="Liu Z.J."/>
        </authorList>
    </citation>
    <scope>NUCLEOTIDE SEQUENCE [LARGE SCALE GENOMIC DNA]</scope>
    <source>
        <strain evidence="2">Lor287</strain>
    </source>
</reference>
<dbReference type="SMART" id="SM00360">
    <property type="entry name" value="RRM"/>
    <property type="match status" value="1"/>
</dbReference>
<protein>
    <recommendedName>
        <fullName evidence="1">RRM domain-containing protein</fullName>
    </recommendedName>
</protein>